<dbReference type="Proteomes" id="UP001341281">
    <property type="component" value="Chromosome 03"/>
</dbReference>
<proteinExistence type="predicted"/>
<organism evidence="1 2">
    <name type="scientific">Paspalum notatum var. saurae</name>
    <dbReference type="NCBI Taxonomy" id="547442"/>
    <lineage>
        <taxon>Eukaryota</taxon>
        <taxon>Viridiplantae</taxon>
        <taxon>Streptophyta</taxon>
        <taxon>Embryophyta</taxon>
        <taxon>Tracheophyta</taxon>
        <taxon>Spermatophyta</taxon>
        <taxon>Magnoliopsida</taxon>
        <taxon>Liliopsida</taxon>
        <taxon>Poales</taxon>
        <taxon>Poaceae</taxon>
        <taxon>PACMAD clade</taxon>
        <taxon>Panicoideae</taxon>
        <taxon>Andropogonodae</taxon>
        <taxon>Paspaleae</taxon>
        <taxon>Paspalinae</taxon>
        <taxon>Paspalum</taxon>
    </lineage>
</organism>
<gene>
    <name evidence="1" type="ORF">U9M48_012289</name>
</gene>
<accession>A0AAQ3SX62</accession>
<dbReference type="AlphaFoldDB" id="A0AAQ3SX62"/>
<keyword evidence="2" id="KW-1185">Reference proteome</keyword>
<dbReference type="SUPFAM" id="SSF48264">
    <property type="entry name" value="Cytochrome P450"/>
    <property type="match status" value="1"/>
</dbReference>
<sequence length="177" mass="19662">MMERELCCTCAAVTSTTRWLPSSDPLWKTMRGIAASHVFSPCSLATTRAVRERKVRDLLGYLRGRAGEVVDVKEAVNLVSSALFFADVVDVGAASALGFQRLVEEIIDAMARPSVSDLFPFLRALDLQGWRRLVAGSLGKILRILDDIIDRRLAEARGRQRHAWRLPRCSLGPQIRG</sequence>
<dbReference type="EMBL" id="CP144747">
    <property type="protein sequence ID" value="WVZ62550.1"/>
    <property type="molecule type" value="Genomic_DNA"/>
</dbReference>
<reference evidence="1 2" key="1">
    <citation type="submission" date="2024-02" db="EMBL/GenBank/DDBJ databases">
        <title>High-quality chromosome-scale genome assembly of Pensacola bahiagrass (Paspalum notatum Flugge var. saurae).</title>
        <authorList>
            <person name="Vega J.M."/>
            <person name="Podio M."/>
            <person name="Orjuela J."/>
            <person name="Siena L.A."/>
            <person name="Pessino S.C."/>
            <person name="Combes M.C."/>
            <person name="Mariac C."/>
            <person name="Albertini E."/>
            <person name="Pupilli F."/>
            <person name="Ortiz J.P.A."/>
            <person name="Leblanc O."/>
        </authorList>
    </citation>
    <scope>NUCLEOTIDE SEQUENCE [LARGE SCALE GENOMIC DNA]</scope>
    <source>
        <strain evidence="1">R1</strain>
        <tissue evidence="1">Leaf</tissue>
    </source>
</reference>
<protein>
    <submittedName>
        <fullName evidence="1">Uncharacterized protein</fullName>
    </submittedName>
</protein>
<dbReference type="PANTHER" id="PTHR24299">
    <property type="entry name" value="CYTOCHROME P450 FAMILY 1"/>
    <property type="match status" value="1"/>
</dbReference>
<dbReference type="GO" id="GO:0020037">
    <property type="term" value="F:heme binding"/>
    <property type="evidence" value="ECO:0007669"/>
    <property type="project" value="InterPro"/>
</dbReference>
<dbReference type="Gene3D" id="1.10.630.10">
    <property type="entry name" value="Cytochrome P450"/>
    <property type="match status" value="1"/>
</dbReference>
<dbReference type="InterPro" id="IPR036396">
    <property type="entry name" value="Cyt_P450_sf"/>
</dbReference>
<evidence type="ECO:0000313" key="2">
    <source>
        <dbReference type="Proteomes" id="UP001341281"/>
    </source>
</evidence>
<dbReference type="GO" id="GO:0005506">
    <property type="term" value="F:iron ion binding"/>
    <property type="evidence" value="ECO:0007669"/>
    <property type="project" value="InterPro"/>
</dbReference>
<dbReference type="PANTHER" id="PTHR24299:SF46">
    <property type="entry name" value="CYTOCHROME P450"/>
    <property type="match status" value="1"/>
</dbReference>
<name>A0AAQ3SX62_PASNO</name>
<evidence type="ECO:0000313" key="1">
    <source>
        <dbReference type="EMBL" id="WVZ62550.1"/>
    </source>
</evidence>
<dbReference type="GO" id="GO:0016705">
    <property type="term" value="F:oxidoreductase activity, acting on paired donors, with incorporation or reduction of molecular oxygen"/>
    <property type="evidence" value="ECO:0007669"/>
    <property type="project" value="InterPro"/>
</dbReference>
<dbReference type="GO" id="GO:0004497">
    <property type="term" value="F:monooxygenase activity"/>
    <property type="evidence" value="ECO:0007669"/>
    <property type="project" value="InterPro"/>
</dbReference>